<proteinExistence type="inferred from homology"/>
<feature type="transmembrane region" description="Helical" evidence="8">
    <location>
        <begin position="83"/>
        <end position="104"/>
    </location>
</feature>
<dbReference type="PRINTS" id="PR00950">
    <property type="entry name" value="TYPE3IMSPROT"/>
</dbReference>
<dbReference type="PANTHER" id="PTHR30531">
    <property type="entry name" value="FLAGELLAR BIOSYNTHETIC PROTEIN FLHB"/>
    <property type="match status" value="1"/>
</dbReference>
<evidence type="ECO:0000256" key="7">
    <source>
        <dbReference type="ARBA" id="ARBA00023136"/>
    </source>
</evidence>
<keyword evidence="5 8" id="KW-1133">Transmembrane helix</keyword>
<protein>
    <submittedName>
        <fullName evidence="9">Yop proteins translocation protein U</fullName>
    </submittedName>
</protein>
<feature type="transmembrane region" description="Helical" evidence="8">
    <location>
        <begin position="187"/>
        <end position="205"/>
    </location>
</feature>
<dbReference type="Proteomes" id="UP000219564">
    <property type="component" value="Unassembled WGS sequence"/>
</dbReference>
<dbReference type="Pfam" id="PF01312">
    <property type="entry name" value="Bac_export_2"/>
    <property type="match status" value="1"/>
</dbReference>
<comment type="similarity">
    <text evidence="2">Belongs to the type III secretion exporter family.</text>
</comment>
<dbReference type="InterPro" id="IPR029025">
    <property type="entry name" value="T3SS_substrate_exporter_C"/>
</dbReference>
<evidence type="ECO:0000256" key="4">
    <source>
        <dbReference type="ARBA" id="ARBA00022692"/>
    </source>
</evidence>
<feature type="transmembrane region" description="Helical" evidence="8">
    <location>
        <begin position="29"/>
        <end position="50"/>
    </location>
</feature>
<dbReference type="NCBIfam" id="TIGR01404">
    <property type="entry name" value="FlhB_rel_III"/>
    <property type="match status" value="1"/>
</dbReference>
<accession>A0AAX2HCZ5</accession>
<reference evidence="9 10" key="1">
    <citation type="submission" date="2017-08" db="EMBL/GenBank/DDBJ databases">
        <authorList>
            <person name="Chaillou S."/>
        </authorList>
    </citation>
    <scope>NUCLEOTIDE SEQUENCE [LARGE SCALE GENOMIC DNA]</scope>
    <source>
        <strain evidence="9 10">MFPA15A1205</strain>
    </source>
</reference>
<dbReference type="AlphaFoldDB" id="A0AAX2HCZ5"/>
<dbReference type="EMBL" id="OBKZ01000045">
    <property type="protein sequence ID" value="SOB54282.1"/>
    <property type="molecule type" value="Genomic_DNA"/>
</dbReference>
<dbReference type="GO" id="GO:0005886">
    <property type="term" value="C:plasma membrane"/>
    <property type="evidence" value="ECO:0007669"/>
    <property type="project" value="UniProtKB-SubCell"/>
</dbReference>
<comment type="caution">
    <text evidence="9">The sequence shown here is derived from an EMBL/GenBank/DDBJ whole genome shotgun (WGS) entry which is preliminary data.</text>
</comment>
<evidence type="ECO:0000256" key="6">
    <source>
        <dbReference type="ARBA" id="ARBA00023026"/>
    </source>
</evidence>
<feature type="transmembrane region" description="Helical" evidence="8">
    <location>
        <begin position="56"/>
        <end position="76"/>
    </location>
</feature>
<dbReference type="PANTHER" id="PTHR30531:SF14">
    <property type="entry name" value="SURFACE PRESENTATION OF ANTIGENS PROTEIN SPAS"/>
    <property type="match status" value="1"/>
</dbReference>
<dbReference type="GO" id="GO:0009306">
    <property type="term" value="P:protein secretion"/>
    <property type="evidence" value="ECO:0007669"/>
    <property type="project" value="InterPro"/>
</dbReference>
<sequence>MSGEKSEQPTPKKLRDARVKGQVVKSREVVSTALILALVALFMGASSYYMEHLGGLMLMPANYLNLPFGQAFELVLENLMQELVYLCLPILAVAALVVIASHLAQYGFLLSGDAIKPDLKKINPVEGAKKIFSVRSLVEFLKSTLKVALLTLLVWVTLEGNLNALIRLPACGLGCIAPVIGLMLEQLMLVCGVGFVLISAADYAFERYQHNKQLRMSKDEIKREYKEMEGSPEIKSKRRQFHQELQTSNLRADVQRSSVIVANPTHIAIGIRYVRGETPLPLITLKYTDAQALQVRRIAEEEGIPVLQRIPLARALYQGGHVDQYIPADLIEPTAEVLRWLADLHKEP</sequence>
<dbReference type="InterPro" id="IPR006135">
    <property type="entry name" value="T3SS_substrate_exporter"/>
</dbReference>
<evidence type="ECO:0000256" key="2">
    <source>
        <dbReference type="ARBA" id="ARBA00010690"/>
    </source>
</evidence>
<dbReference type="InterPro" id="IPR006307">
    <property type="entry name" value="BsaZ-like"/>
</dbReference>
<comment type="subcellular location">
    <subcellularLocation>
        <location evidence="1">Cell membrane</location>
        <topology evidence="1">Multi-pass membrane protein</topology>
    </subcellularLocation>
</comment>
<keyword evidence="4 8" id="KW-0812">Transmembrane</keyword>
<dbReference type="RefSeq" id="WP_097192616.1">
    <property type="nucleotide sequence ID" value="NZ_OBKZ01000045.1"/>
</dbReference>
<evidence type="ECO:0000313" key="9">
    <source>
        <dbReference type="EMBL" id="SOB54282.1"/>
    </source>
</evidence>
<name>A0AAX2HCZ5_9PSED</name>
<gene>
    <name evidence="9" type="primary">yscU</name>
    <name evidence="9" type="ORF">PLUA15_50155</name>
</gene>
<evidence type="ECO:0000256" key="3">
    <source>
        <dbReference type="ARBA" id="ARBA00022475"/>
    </source>
</evidence>
<keyword evidence="3" id="KW-1003">Cell membrane</keyword>
<keyword evidence="6" id="KW-0843">Virulence</keyword>
<organism evidence="9 10">
    <name type="scientific">Pseudomonas lundensis</name>
    <dbReference type="NCBI Taxonomy" id="86185"/>
    <lineage>
        <taxon>Bacteria</taxon>
        <taxon>Pseudomonadati</taxon>
        <taxon>Pseudomonadota</taxon>
        <taxon>Gammaproteobacteria</taxon>
        <taxon>Pseudomonadales</taxon>
        <taxon>Pseudomonadaceae</taxon>
        <taxon>Pseudomonas</taxon>
    </lineage>
</organism>
<keyword evidence="7 8" id="KW-0472">Membrane</keyword>
<dbReference type="SUPFAM" id="SSF160544">
    <property type="entry name" value="EscU C-terminal domain-like"/>
    <property type="match status" value="1"/>
</dbReference>
<evidence type="ECO:0000313" key="10">
    <source>
        <dbReference type="Proteomes" id="UP000219564"/>
    </source>
</evidence>
<evidence type="ECO:0000256" key="8">
    <source>
        <dbReference type="SAM" id="Phobius"/>
    </source>
</evidence>
<evidence type="ECO:0000256" key="5">
    <source>
        <dbReference type="ARBA" id="ARBA00022989"/>
    </source>
</evidence>
<evidence type="ECO:0000256" key="1">
    <source>
        <dbReference type="ARBA" id="ARBA00004651"/>
    </source>
</evidence>
<dbReference type="Gene3D" id="3.40.1690.10">
    <property type="entry name" value="secretion proteins EscU"/>
    <property type="match status" value="1"/>
</dbReference>